<dbReference type="Proteomes" id="UP000231019">
    <property type="component" value="Unassembled WGS sequence"/>
</dbReference>
<keyword evidence="3" id="KW-0732">Signal</keyword>
<keyword evidence="2" id="KW-0812">Transmembrane</keyword>
<evidence type="ECO:0000313" key="6">
    <source>
        <dbReference type="Proteomes" id="UP000231019"/>
    </source>
</evidence>
<dbReference type="Gene3D" id="3.10.310.50">
    <property type="match status" value="1"/>
</dbReference>
<protein>
    <recommendedName>
        <fullName evidence="4">TPM domain-containing protein</fullName>
    </recommendedName>
</protein>
<proteinExistence type="predicted"/>
<keyword evidence="2" id="KW-0472">Membrane</keyword>
<dbReference type="InterPro" id="IPR007621">
    <property type="entry name" value="TPM_dom"/>
</dbReference>
<reference evidence="5 6" key="1">
    <citation type="submission" date="2017-09" db="EMBL/GenBank/DDBJ databases">
        <title>Depth-based differentiation of microbial function through sediment-hosted aquifers and enrichment of novel symbionts in the deep terrestrial subsurface.</title>
        <authorList>
            <person name="Probst A.J."/>
            <person name="Ladd B."/>
            <person name="Jarett J.K."/>
            <person name="Geller-Mcgrath D.E."/>
            <person name="Sieber C.M."/>
            <person name="Emerson J.B."/>
            <person name="Anantharaman K."/>
            <person name="Thomas B.C."/>
            <person name="Malmstrom R."/>
            <person name="Stieglmeier M."/>
            <person name="Klingl A."/>
            <person name="Woyke T."/>
            <person name="Ryan C.M."/>
            <person name="Banfield J.F."/>
        </authorList>
    </citation>
    <scope>NUCLEOTIDE SEQUENCE [LARGE SCALE GENOMIC DNA]</scope>
    <source>
        <strain evidence="5">CG17_big_fil_post_rev_8_21_14_2_50_48_46</strain>
    </source>
</reference>
<feature type="chain" id="PRO_5014779442" description="TPM domain-containing protein" evidence="3">
    <location>
        <begin position="21"/>
        <end position="278"/>
    </location>
</feature>
<dbReference type="PANTHER" id="PTHR30373:SF2">
    <property type="entry name" value="UPF0603 PROTEIN YGCG"/>
    <property type="match status" value="1"/>
</dbReference>
<feature type="domain" description="TPM" evidence="4">
    <location>
        <begin position="31"/>
        <end position="153"/>
    </location>
</feature>
<accession>A0A2M7G0S0</accession>
<name>A0A2M7G0S0_9BACT</name>
<evidence type="ECO:0000259" key="4">
    <source>
        <dbReference type="Pfam" id="PF04536"/>
    </source>
</evidence>
<dbReference type="PANTHER" id="PTHR30373">
    <property type="entry name" value="UPF0603 PROTEIN YGCG"/>
    <property type="match status" value="1"/>
</dbReference>
<dbReference type="Pfam" id="PF04536">
    <property type="entry name" value="TPM_phosphatase"/>
    <property type="match status" value="1"/>
</dbReference>
<feature type="transmembrane region" description="Helical" evidence="2">
    <location>
        <begin position="184"/>
        <end position="203"/>
    </location>
</feature>
<keyword evidence="2" id="KW-1133">Transmembrane helix</keyword>
<feature type="region of interest" description="Disordered" evidence="1">
    <location>
        <begin position="238"/>
        <end position="278"/>
    </location>
</feature>
<gene>
    <name evidence="5" type="ORF">COW36_19560</name>
</gene>
<evidence type="ECO:0000256" key="2">
    <source>
        <dbReference type="SAM" id="Phobius"/>
    </source>
</evidence>
<organism evidence="5 6">
    <name type="scientific">bacterium (Candidatus Blackallbacteria) CG17_big_fil_post_rev_8_21_14_2_50_48_46</name>
    <dbReference type="NCBI Taxonomy" id="2014261"/>
    <lineage>
        <taxon>Bacteria</taxon>
        <taxon>Candidatus Blackallbacteria</taxon>
    </lineage>
</organism>
<dbReference type="AlphaFoldDB" id="A0A2M7G0S0"/>
<evidence type="ECO:0000313" key="5">
    <source>
        <dbReference type="EMBL" id="PIW14850.1"/>
    </source>
</evidence>
<comment type="caution">
    <text evidence="5">The sequence shown here is derived from an EMBL/GenBank/DDBJ whole genome shotgun (WGS) entry which is preliminary data.</text>
</comment>
<evidence type="ECO:0000256" key="1">
    <source>
        <dbReference type="SAM" id="MobiDB-lite"/>
    </source>
</evidence>
<evidence type="ECO:0000256" key="3">
    <source>
        <dbReference type="SAM" id="SignalP"/>
    </source>
</evidence>
<feature type="compositionally biased region" description="Low complexity" evidence="1">
    <location>
        <begin position="248"/>
        <end position="263"/>
    </location>
</feature>
<feature type="compositionally biased region" description="Gly residues" evidence="1">
    <location>
        <begin position="264"/>
        <end position="278"/>
    </location>
</feature>
<feature type="signal peptide" evidence="3">
    <location>
        <begin position="1"/>
        <end position="20"/>
    </location>
</feature>
<sequence>MKKACLSIAFLLSLAGPVLALDKIPEPLGPVSDFAHVLKDGPAIEQRLRKLESETSAEIAVVTVPKLPADEKIETYALRMFNQWGIGKAETNNGLLFLLAVQEHKMRLQVGKGFSPVLTDQQSTALLDKLVKPEFKAGRFDQGVNALLDKLADVVKLFDRQGNLSASPKKIVQVMQFQANSNKLGAYFALIFGGLILFLFFFIKSRLSRISRHSRPARSGILFRQSYHGDRDFTTDTYDDDSWRRNSTDTSSNYDSGSSSYDSFGGGSSDGGGGSSDW</sequence>
<dbReference type="EMBL" id="PFFQ01000055">
    <property type="protein sequence ID" value="PIW14850.1"/>
    <property type="molecule type" value="Genomic_DNA"/>
</dbReference>